<reference evidence="1 2" key="1">
    <citation type="submission" date="2019-02" db="EMBL/GenBank/DDBJ databases">
        <title>Deep-cultivation of Planctomycetes and their phenomic and genomic characterization uncovers novel biology.</title>
        <authorList>
            <person name="Wiegand S."/>
            <person name="Jogler M."/>
            <person name="Boedeker C."/>
            <person name="Pinto D."/>
            <person name="Vollmers J."/>
            <person name="Rivas-Marin E."/>
            <person name="Kohn T."/>
            <person name="Peeters S.H."/>
            <person name="Heuer A."/>
            <person name="Rast P."/>
            <person name="Oberbeckmann S."/>
            <person name="Bunk B."/>
            <person name="Jeske O."/>
            <person name="Meyerdierks A."/>
            <person name="Storesund J.E."/>
            <person name="Kallscheuer N."/>
            <person name="Luecker S."/>
            <person name="Lage O.M."/>
            <person name="Pohl T."/>
            <person name="Merkel B.J."/>
            <person name="Hornburger P."/>
            <person name="Mueller R.-W."/>
            <person name="Bruemmer F."/>
            <person name="Labrenz M."/>
            <person name="Spormann A.M."/>
            <person name="Op Den Camp H."/>
            <person name="Overmann J."/>
            <person name="Amann R."/>
            <person name="Jetten M.S.M."/>
            <person name="Mascher T."/>
            <person name="Medema M.H."/>
            <person name="Devos D.P."/>
            <person name="Kaster A.-K."/>
            <person name="Ovreas L."/>
            <person name="Rohde M."/>
            <person name="Galperin M.Y."/>
            <person name="Jogler C."/>
        </authorList>
    </citation>
    <scope>NUCLEOTIDE SEQUENCE [LARGE SCALE GENOMIC DNA]</scope>
    <source>
        <strain evidence="1 2">KOR42</strain>
    </source>
</reference>
<dbReference type="RefSeq" id="WP_146511349.1">
    <property type="nucleotide sequence ID" value="NZ_SIHI01000019.1"/>
</dbReference>
<dbReference type="Proteomes" id="UP000317243">
    <property type="component" value="Unassembled WGS sequence"/>
</dbReference>
<evidence type="ECO:0000313" key="1">
    <source>
        <dbReference type="EMBL" id="TWT49015.1"/>
    </source>
</evidence>
<keyword evidence="2" id="KW-1185">Reference proteome</keyword>
<sequence length="1035" mass="108808">MTILYQDAFPNGGANVDIDSWDTVANGGVWWNDATDSTPWTILDGSTGIVHSTGGGVWIPGTGNNLAEFPEADLDIAFDFNYGNGTSGSYDTTFWIRSNSGLTQALGIKHDASAATFSLVNQAGTDQGETPVASGMGTHSTVYAIRILLSGNKISVWVDDVLRVDEWENSTGNTNKYFGFAGCQAAARIDNFLVTDVAETTFAISSNGHNLTFTLAGATAASITDIDGSGSVAVTSEGYNNGSLTTRSRTIPIERLLSSTDNSGDADIVLRLAEPIHDDCTSVTFTCDEAFVSDGSVDLAAQSATSVTNNSTRDYPVACCNIVSEPMQRRTSEFNVDVEALAGSYAGHRGELGIDRVDVTVTTALRLSSGIATADAAAEETITGGTSGATAQNVVALTQSIGSTTIAVKNVSGTFVAGESITFSGGATATVHASDPGAVAVTKSTQSHTAVTRLFSEGPFETTTLFRLAFDPEDDWSASVASTVTILAKAYPMVGDADSVRESNIEYAFLDPADSYDIHHCVVDTNGTEGTPAVYAGDGGYAAGTDSLHASARTNFYDDINAAAKALQTASSNGTPSFSVIYLAEGSHAITGYSAGVATGTSDGPLIVTRDPAVSKSACVLTGSDSGGYRSIGLQIEDVTHDFANATATDILVASLSSVLFGIQQGLGSSPMLYMKNVDQVGGGQEVVANDRSVSNNYIRTYKFGGSYRDTNGKPNYYDVARDVEVLRSSNDLWNPAANNCVFYNVLADDLIIANGSHVDTFQLISTGLENLITSYAWYKNLGEVQAPWFWNGTGVEEAQSIGARCIISEDDTNPTHMQWAEWAIDSLFFYHNSCFDAFSMVDDEGATAFTNCFVIRNLFKSLNLHGDAGDPDVSGMTWRNNHVFSTTNEVDDAEVGDDWTSGGGTFSQSFMSTEVNAVINAYASEDYSAKTSSAITSRWDDPLATYSATGSTFPSDGSGAIGALQVGETLLDPETMAISSTGVITSSGSNPTLVDAIVAILATATITSGGRAGSVPGEELDSVRRRNLLRRFSP</sequence>
<accession>A0A5C5WFY8</accession>
<gene>
    <name evidence="1" type="ORF">KOR42_39310</name>
</gene>
<protein>
    <submittedName>
        <fullName evidence="1">Uncharacterized protein</fullName>
    </submittedName>
</protein>
<organism evidence="1 2">
    <name type="scientific">Thalassoglobus neptunius</name>
    <dbReference type="NCBI Taxonomy" id="1938619"/>
    <lineage>
        <taxon>Bacteria</taxon>
        <taxon>Pseudomonadati</taxon>
        <taxon>Planctomycetota</taxon>
        <taxon>Planctomycetia</taxon>
        <taxon>Planctomycetales</taxon>
        <taxon>Planctomycetaceae</taxon>
        <taxon>Thalassoglobus</taxon>
    </lineage>
</organism>
<dbReference type="EMBL" id="SIHI01000019">
    <property type="protein sequence ID" value="TWT49015.1"/>
    <property type="molecule type" value="Genomic_DNA"/>
</dbReference>
<name>A0A5C5WFY8_9PLAN</name>
<comment type="caution">
    <text evidence="1">The sequence shown here is derived from an EMBL/GenBank/DDBJ whole genome shotgun (WGS) entry which is preliminary data.</text>
</comment>
<evidence type="ECO:0000313" key="2">
    <source>
        <dbReference type="Proteomes" id="UP000317243"/>
    </source>
</evidence>
<proteinExistence type="predicted"/>
<dbReference type="AlphaFoldDB" id="A0A5C5WFY8"/>